<accession>A0A6J6IYK6</accession>
<reference evidence="3" key="1">
    <citation type="submission" date="2020-05" db="EMBL/GenBank/DDBJ databases">
        <authorList>
            <person name="Chiriac C."/>
            <person name="Salcher M."/>
            <person name="Ghai R."/>
            <person name="Kavagutti S V."/>
        </authorList>
    </citation>
    <scope>NUCLEOTIDE SEQUENCE</scope>
</reference>
<dbReference type="CDD" id="cd00317">
    <property type="entry name" value="cyclophilin"/>
    <property type="match status" value="1"/>
</dbReference>
<proteinExistence type="predicted"/>
<name>A0A6J6IYK6_9ZZZZ</name>
<dbReference type="PANTHER" id="PTHR45625">
    <property type="entry name" value="PEPTIDYL-PROLYL CIS-TRANS ISOMERASE-RELATED"/>
    <property type="match status" value="1"/>
</dbReference>
<keyword evidence="1" id="KW-1133">Transmembrane helix</keyword>
<dbReference type="InterPro" id="IPR002130">
    <property type="entry name" value="Cyclophilin-type_PPIase_dom"/>
</dbReference>
<organism evidence="3">
    <name type="scientific">freshwater metagenome</name>
    <dbReference type="NCBI Taxonomy" id="449393"/>
    <lineage>
        <taxon>unclassified sequences</taxon>
        <taxon>metagenomes</taxon>
        <taxon>ecological metagenomes</taxon>
    </lineage>
</organism>
<keyword evidence="1" id="KW-0812">Transmembrane</keyword>
<gene>
    <name evidence="3" type="ORF">UFOPK2001_00445</name>
</gene>
<dbReference type="PANTHER" id="PTHR45625:SF3">
    <property type="entry name" value="PEPTIDYL-PROLYL CIS-TRANS ISOMERASE B-RELATED"/>
    <property type="match status" value="1"/>
</dbReference>
<dbReference type="Gene3D" id="2.40.100.10">
    <property type="entry name" value="Cyclophilin-like"/>
    <property type="match status" value="1"/>
</dbReference>
<keyword evidence="1" id="KW-0472">Membrane</keyword>
<evidence type="ECO:0000313" key="3">
    <source>
        <dbReference type="EMBL" id="CAB4629812.1"/>
    </source>
</evidence>
<protein>
    <submittedName>
        <fullName evidence="3">Unannotated protein</fullName>
    </submittedName>
</protein>
<dbReference type="Pfam" id="PF00160">
    <property type="entry name" value="Pro_isomerase"/>
    <property type="match status" value="1"/>
</dbReference>
<dbReference type="SUPFAM" id="SSF50891">
    <property type="entry name" value="Cyclophilin-like"/>
    <property type="match status" value="1"/>
</dbReference>
<feature type="domain" description="PPIase cyclophilin-type" evidence="2">
    <location>
        <begin position="110"/>
        <end position="259"/>
    </location>
</feature>
<sequence>MASKKKQQNIHTSSTAKLADYEAKQTQAKAAIARNKNDNKRAIFISIAALAVAGLLQLAYFGFGPGATTASPAASPSASTAVENSALVPKPGVAQGRVWSGSMELSGSTLDFQLDGKSAPQATANFITLAKQGFFKDLKCHRLTTAGIYVLQCGDPVGDGTGGPGYNWGPIENAPLDNVYKTGVLAMARVGGDASSMGSQFFIVYQDSMIPSDAVGGYTVFGKITGGLDAVQKIAAAGVDGGASDGKPALEAKLGAISLK</sequence>
<dbReference type="PROSITE" id="PS50072">
    <property type="entry name" value="CSA_PPIASE_2"/>
    <property type="match status" value="1"/>
</dbReference>
<evidence type="ECO:0000259" key="2">
    <source>
        <dbReference type="PROSITE" id="PS50072"/>
    </source>
</evidence>
<dbReference type="InterPro" id="IPR044666">
    <property type="entry name" value="Cyclophilin_A-like"/>
</dbReference>
<dbReference type="AlphaFoldDB" id="A0A6J6IYK6"/>
<evidence type="ECO:0000256" key="1">
    <source>
        <dbReference type="SAM" id="Phobius"/>
    </source>
</evidence>
<dbReference type="InterPro" id="IPR029000">
    <property type="entry name" value="Cyclophilin-like_dom_sf"/>
</dbReference>
<dbReference type="EMBL" id="CAEZVN010000028">
    <property type="protein sequence ID" value="CAB4629812.1"/>
    <property type="molecule type" value="Genomic_DNA"/>
</dbReference>
<dbReference type="GO" id="GO:0003755">
    <property type="term" value="F:peptidyl-prolyl cis-trans isomerase activity"/>
    <property type="evidence" value="ECO:0007669"/>
    <property type="project" value="InterPro"/>
</dbReference>
<feature type="transmembrane region" description="Helical" evidence="1">
    <location>
        <begin position="42"/>
        <end position="63"/>
    </location>
</feature>